<feature type="domain" description="Endonuclease/exonuclease/phosphatase" evidence="1">
    <location>
        <begin position="25"/>
        <end position="323"/>
    </location>
</feature>
<keyword evidence="2" id="KW-0255">Endonuclease</keyword>
<dbReference type="GO" id="GO:0004519">
    <property type="term" value="F:endonuclease activity"/>
    <property type="evidence" value="ECO:0007669"/>
    <property type="project" value="UniProtKB-KW"/>
</dbReference>
<dbReference type="OrthoDB" id="9802724at2"/>
<proteinExistence type="predicted"/>
<evidence type="ECO:0000313" key="3">
    <source>
        <dbReference type="Proteomes" id="UP000029525"/>
    </source>
</evidence>
<keyword evidence="2" id="KW-0378">Hydrolase</keyword>
<dbReference type="InterPro" id="IPR005135">
    <property type="entry name" value="Endo/exonuclease/phosphatase"/>
</dbReference>
<reference evidence="2 3" key="1">
    <citation type="submission" date="2014-07" db="EMBL/GenBank/DDBJ databases">
        <authorList>
            <person name="McCorrison J."/>
            <person name="Sanka R."/>
            <person name="Torralba M."/>
            <person name="Gillis M."/>
            <person name="Haft D.H."/>
            <person name="Methe B."/>
            <person name="Sutton G."/>
            <person name="Nelson K.E."/>
        </authorList>
    </citation>
    <scope>NUCLEOTIDE SEQUENCE [LARGE SCALE GENOMIC DNA]</scope>
    <source>
        <strain evidence="2 3">DNF00320</strain>
    </source>
</reference>
<accession>A0A096AE78</accession>
<dbReference type="SUPFAM" id="SSF56219">
    <property type="entry name" value="DNase I-like"/>
    <property type="match status" value="1"/>
</dbReference>
<protein>
    <submittedName>
        <fullName evidence="2">Endonuclease</fullName>
    </submittedName>
</protein>
<evidence type="ECO:0000259" key="1">
    <source>
        <dbReference type="Pfam" id="PF19580"/>
    </source>
</evidence>
<organism evidence="2 3">
    <name type="scientific">Prevotella bivia DNF00320</name>
    <dbReference type="NCBI Taxonomy" id="1401068"/>
    <lineage>
        <taxon>Bacteria</taxon>
        <taxon>Pseudomonadati</taxon>
        <taxon>Bacteroidota</taxon>
        <taxon>Bacteroidia</taxon>
        <taxon>Bacteroidales</taxon>
        <taxon>Prevotellaceae</taxon>
        <taxon>Prevotella</taxon>
    </lineage>
</organism>
<dbReference type="Gene3D" id="3.60.10.10">
    <property type="entry name" value="Endonuclease/exonuclease/phosphatase"/>
    <property type="match status" value="1"/>
</dbReference>
<dbReference type="PANTHER" id="PTHR42834">
    <property type="entry name" value="ENDONUCLEASE/EXONUCLEASE/PHOSPHATASE FAMILY PROTEIN (AFU_ORTHOLOGUE AFUA_3G09210)"/>
    <property type="match status" value="1"/>
</dbReference>
<sequence>MKLLLYILLYLLFSLGGIAQTRFTIVELNTENMFDVRHDTLKHDEEFLPDGLRHWSKAKYWEKLNNIGKTILSCGKDSTGWSVPDVVGLCEVENDTVLFDLTKRSLLRKARYEYVMTQSADERGIDVALLYSPFSFRLLKADTIRIIPMKGMKPTRDILHVMGEIPSSDTLHVFLVHAPSRSGGELQTRPYRLHIAKQLVCSIDSIKAIDVHAKMLIMGDFNDYSDSPSLQKLYVHNMLDVSANAQGTHGAKATYRYQGEWGSLDHILVSGNLLSSVKDCYINDAPFLLEPDTKYGGVKPRRNYNGMRYNHGFSDHLPLVLKLVFK</sequence>
<evidence type="ECO:0000313" key="2">
    <source>
        <dbReference type="EMBL" id="KGF45408.1"/>
    </source>
</evidence>
<dbReference type="RefSeq" id="WP_036866186.1">
    <property type="nucleotide sequence ID" value="NZ_JRNQ01000015.1"/>
</dbReference>
<comment type="caution">
    <text evidence="2">The sequence shown here is derived from an EMBL/GenBank/DDBJ whole genome shotgun (WGS) entry which is preliminary data.</text>
</comment>
<dbReference type="PANTHER" id="PTHR42834:SF1">
    <property type="entry name" value="ENDONUCLEASE_EXONUCLEASE_PHOSPHATASE FAMILY PROTEIN (AFU_ORTHOLOGUE AFUA_3G09210)"/>
    <property type="match status" value="1"/>
</dbReference>
<dbReference type="Pfam" id="PF19580">
    <property type="entry name" value="Exo_endo_phos_3"/>
    <property type="match status" value="1"/>
</dbReference>
<dbReference type="Proteomes" id="UP000029525">
    <property type="component" value="Unassembled WGS sequence"/>
</dbReference>
<dbReference type="InterPro" id="IPR036691">
    <property type="entry name" value="Endo/exonu/phosph_ase_sf"/>
</dbReference>
<dbReference type="EMBL" id="JRNQ01000015">
    <property type="protein sequence ID" value="KGF45408.1"/>
    <property type="molecule type" value="Genomic_DNA"/>
</dbReference>
<keyword evidence="2" id="KW-0540">Nuclease</keyword>
<gene>
    <name evidence="2" type="ORF">HMPREF0647_02490</name>
</gene>
<dbReference type="AlphaFoldDB" id="A0A096AE78"/>
<name>A0A096AE78_9BACT</name>